<dbReference type="Pfam" id="PF04326">
    <property type="entry name" value="SLFN_AlbA_2"/>
    <property type="match status" value="1"/>
</dbReference>
<dbReference type="PANTHER" id="PTHR12155">
    <property type="entry name" value="SCHLAFEN"/>
    <property type="match status" value="1"/>
</dbReference>
<evidence type="ECO:0000313" key="2">
    <source>
        <dbReference type="EMBL" id="CAL4116343.1"/>
    </source>
</evidence>
<gene>
    <name evidence="2" type="ORF">MNOR_LOCUS20958</name>
</gene>
<evidence type="ECO:0000313" key="3">
    <source>
        <dbReference type="Proteomes" id="UP001497623"/>
    </source>
</evidence>
<accession>A0AAV2R8G6</accession>
<dbReference type="InterPro" id="IPR029684">
    <property type="entry name" value="Schlafen"/>
</dbReference>
<name>A0AAV2R8G6_MEGNR</name>
<dbReference type="PANTHER" id="PTHR12155:SF41">
    <property type="entry name" value="SCHLAFEN ALBA-2 DOMAIN-CONTAINING PROTEIN"/>
    <property type="match status" value="1"/>
</dbReference>
<protein>
    <recommendedName>
        <fullName evidence="1">Schlafen AlbA-2 domain-containing protein</fullName>
    </recommendedName>
</protein>
<comment type="caution">
    <text evidence="2">The sequence shown here is derived from an EMBL/GenBank/DDBJ whole genome shotgun (WGS) entry which is preliminary data.</text>
</comment>
<dbReference type="Proteomes" id="UP001497623">
    <property type="component" value="Unassembled WGS sequence"/>
</dbReference>
<feature type="domain" description="Schlafen AlbA-2" evidence="1">
    <location>
        <begin position="62"/>
        <end position="115"/>
    </location>
</feature>
<dbReference type="InterPro" id="IPR007421">
    <property type="entry name" value="Schlafen_AlbA_2_dom"/>
</dbReference>
<organism evidence="2 3">
    <name type="scientific">Meganyctiphanes norvegica</name>
    <name type="common">Northern krill</name>
    <name type="synonym">Thysanopoda norvegica</name>
    <dbReference type="NCBI Taxonomy" id="48144"/>
    <lineage>
        <taxon>Eukaryota</taxon>
        <taxon>Metazoa</taxon>
        <taxon>Ecdysozoa</taxon>
        <taxon>Arthropoda</taxon>
        <taxon>Crustacea</taxon>
        <taxon>Multicrustacea</taxon>
        <taxon>Malacostraca</taxon>
        <taxon>Eumalacostraca</taxon>
        <taxon>Eucarida</taxon>
        <taxon>Euphausiacea</taxon>
        <taxon>Euphausiidae</taxon>
        <taxon>Meganyctiphanes</taxon>
    </lineage>
</organism>
<sequence>MEDNPAVQKIDSSHRFYIQGQQMSWEEDLGHEFKGHRSISLHDIHNMCLQSQDGGDRTRNAVSISLCAMLNSGHGGTVYLGITDSGIVRGLSLSQYQKDHMEASLEWTFSRFTPLVSDDRYSCCFVPVLSSKNQQNLPTDTQAIDNERRSRPHHVAQPNYCWCDIDAAAQHSLGKLSMAYVVEIHVRPWDPHKITNLRNSLYSSAPPLPPLHLTEANGCHFRQSCRQPRLCLEDVRRLLVHRVQEHFTLKLTRLQARYNILMKLAQENNIRIG</sequence>
<reference evidence="2 3" key="1">
    <citation type="submission" date="2024-05" db="EMBL/GenBank/DDBJ databases">
        <authorList>
            <person name="Wallberg A."/>
        </authorList>
    </citation>
    <scope>NUCLEOTIDE SEQUENCE [LARGE SCALE GENOMIC DNA]</scope>
</reference>
<evidence type="ECO:0000259" key="1">
    <source>
        <dbReference type="Pfam" id="PF04326"/>
    </source>
</evidence>
<dbReference type="AlphaFoldDB" id="A0AAV2R8G6"/>
<keyword evidence="3" id="KW-1185">Reference proteome</keyword>
<proteinExistence type="predicted"/>
<dbReference type="EMBL" id="CAXKWB010016508">
    <property type="protein sequence ID" value="CAL4116343.1"/>
    <property type="molecule type" value="Genomic_DNA"/>
</dbReference>